<evidence type="ECO:0000313" key="2">
    <source>
        <dbReference type="Proteomes" id="UP000194798"/>
    </source>
</evidence>
<protein>
    <recommendedName>
        <fullName evidence="3">N-acetyltransferase domain-containing protein</fullName>
    </recommendedName>
</protein>
<evidence type="ECO:0008006" key="3">
    <source>
        <dbReference type="Google" id="ProtNLM"/>
    </source>
</evidence>
<comment type="caution">
    <text evidence="1">The sequence shown here is derived from an EMBL/GenBank/DDBJ whole genome shotgun (WGS) entry which is preliminary data.</text>
</comment>
<sequence length="159" mass="18419">MNTTYELIELSSEVYVTSEMRKFNCENALEEKLIKKFLKDSNKGVTKIYLLKSPELYVGFVALSVSRLNNDPVVLIDYLYIQTIFRKKTINELGDIKPSEYLVKFAISCALEVKKIVAVRFVLLQAAHDKLIDFYEKSGFKKLEGTKDAWMIFRLSKDQ</sequence>
<dbReference type="InterPro" id="IPR016181">
    <property type="entry name" value="Acyl_CoA_acyltransferase"/>
</dbReference>
<gene>
    <name evidence="1" type="ORF">TPSD3_00885</name>
</gene>
<reference evidence="1 2" key="1">
    <citation type="submission" date="2016-12" db="EMBL/GenBank/DDBJ databases">
        <title>Thioflexothrix psekupsii D3 genome sequencing and assembly.</title>
        <authorList>
            <person name="Fomenkov A."/>
            <person name="Vincze T."/>
            <person name="Grabovich M."/>
            <person name="Anton B.P."/>
            <person name="Dubinina G."/>
            <person name="Orlova M."/>
            <person name="Belousova E."/>
            <person name="Roberts R.J."/>
        </authorList>
    </citation>
    <scope>NUCLEOTIDE SEQUENCE [LARGE SCALE GENOMIC DNA]</scope>
    <source>
        <strain evidence="1">D3</strain>
    </source>
</reference>
<organism evidence="1 2">
    <name type="scientific">Thioflexithrix psekupsensis</name>
    <dbReference type="NCBI Taxonomy" id="1570016"/>
    <lineage>
        <taxon>Bacteria</taxon>
        <taxon>Pseudomonadati</taxon>
        <taxon>Pseudomonadota</taxon>
        <taxon>Gammaproteobacteria</taxon>
        <taxon>Thiotrichales</taxon>
        <taxon>Thioflexithrix</taxon>
    </lineage>
</organism>
<dbReference type="SUPFAM" id="SSF55729">
    <property type="entry name" value="Acyl-CoA N-acyltransferases (Nat)"/>
    <property type="match status" value="1"/>
</dbReference>
<dbReference type="Gene3D" id="3.40.630.30">
    <property type="match status" value="1"/>
</dbReference>
<evidence type="ECO:0000313" key="1">
    <source>
        <dbReference type="EMBL" id="OUD16308.1"/>
    </source>
</evidence>
<keyword evidence="2" id="KW-1185">Reference proteome</keyword>
<dbReference type="AlphaFoldDB" id="A0A251XCI7"/>
<dbReference type="OrthoDB" id="5540972at2"/>
<dbReference type="Proteomes" id="UP000194798">
    <property type="component" value="Unassembled WGS sequence"/>
</dbReference>
<name>A0A251XCI7_9GAMM</name>
<dbReference type="RefSeq" id="WP_086486710.1">
    <property type="nucleotide sequence ID" value="NZ_MSLT01000001.1"/>
</dbReference>
<proteinExistence type="predicted"/>
<dbReference type="EMBL" id="MSLT01000001">
    <property type="protein sequence ID" value="OUD16308.1"/>
    <property type="molecule type" value="Genomic_DNA"/>
</dbReference>
<accession>A0A251XCI7</accession>